<dbReference type="InterPro" id="IPR050478">
    <property type="entry name" value="Ethylene_sulfur-biosynth"/>
</dbReference>
<dbReference type="SUPFAM" id="SSF53383">
    <property type="entry name" value="PLP-dependent transferases"/>
    <property type="match status" value="1"/>
</dbReference>
<dbReference type="Pfam" id="PF00155">
    <property type="entry name" value="Aminotran_1_2"/>
    <property type="match status" value="1"/>
</dbReference>
<dbReference type="PANTHER" id="PTHR43795:SF39">
    <property type="entry name" value="AMINOTRANSFERASE CLASS I_CLASSII DOMAIN-CONTAINING PROTEIN"/>
    <property type="match status" value="1"/>
</dbReference>
<dbReference type="AlphaFoldDB" id="A0A152A1A3"/>
<dbReference type="Gene3D" id="3.40.640.10">
    <property type="entry name" value="Type I PLP-dependent aspartate aminotransferase-like (Major domain)"/>
    <property type="match status" value="1"/>
</dbReference>
<dbReference type="Gene3D" id="3.90.1150.10">
    <property type="entry name" value="Aspartate Aminotransferase, domain 1"/>
    <property type="match status" value="1"/>
</dbReference>
<dbReference type="CDD" id="cd00609">
    <property type="entry name" value="AAT_like"/>
    <property type="match status" value="1"/>
</dbReference>
<comment type="caution">
    <text evidence="3">The sequence shown here is derived from an EMBL/GenBank/DDBJ whole genome shotgun (WGS) entry which is preliminary data.</text>
</comment>
<evidence type="ECO:0000259" key="2">
    <source>
        <dbReference type="Pfam" id="PF00155"/>
    </source>
</evidence>
<protein>
    <submittedName>
        <fullName evidence="3">1-aminocyclopropane-1-carboxylate synthase</fullName>
    </submittedName>
</protein>
<dbReference type="EMBL" id="LODT01000020">
    <property type="protein sequence ID" value="KYQ99850.1"/>
    <property type="molecule type" value="Genomic_DNA"/>
</dbReference>
<sequence>MIMNQDPNLEGFSKNALKLINLPSNRMAAAHFTGYMNDPYDKETNPNGYISLGIAENLLSIDILREKLEHPTFKCSMIQYSEFGGSTKLKELIANLQMTRVIKNPNLSYPIEAKHVSIGAGVTPIVENIFSAFCNPGEICIIPSPFYSAFVFDAFARANVTVVPAPMEMYNDNGDIQKFSIQLDVYDNLYKQYGDKIKLIVICNPNNPTGHIIPSHEILDLIQWAKSKNIHLISDEIYALSIFTEKANQDFHSIYDIVNGNLGNNIHIISGFSKDFCMNGYRCGYAISHNPNLTQYLNMTSQFYLCSNAAQSVITSILDDKEFLDRYIKSNQNALKKQYDLTTSLLDQHNIPYLPSDSGMFFTLDLRKCLESQNVASENKIWDQLYDEYKVILSTGKGCSFEKVGYYRLIFTIKEDSIREAINRISKYYQKYCKH</sequence>
<dbReference type="OrthoDB" id="691673at2759"/>
<accession>A0A152A1A3</accession>
<dbReference type="OMA" id="PYYGTFV"/>
<proteinExistence type="predicted"/>
<evidence type="ECO:0000256" key="1">
    <source>
        <dbReference type="ARBA" id="ARBA00022898"/>
    </source>
</evidence>
<dbReference type="PRINTS" id="PR00753">
    <property type="entry name" value="ACCSYNTHASE"/>
</dbReference>
<dbReference type="InterPro" id="IPR015424">
    <property type="entry name" value="PyrdxlP-dep_Trfase"/>
</dbReference>
<dbReference type="PANTHER" id="PTHR43795">
    <property type="entry name" value="BIFUNCTIONAL ASPARTATE AMINOTRANSFERASE AND GLUTAMATE/ASPARTATE-PREPHENATE AMINOTRANSFERASE-RELATED"/>
    <property type="match status" value="1"/>
</dbReference>
<dbReference type="Proteomes" id="UP000076078">
    <property type="component" value="Unassembled WGS sequence"/>
</dbReference>
<gene>
    <name evidence="3" type="ORF">DLAC_03803</name>
</gene>
<reference evidence="3 4" key="1">
    <citation type="submission" date="2015-12" db="EMBL/GenBank/DDBJ databases">
        <title>Dictyostelia acquired genes for synthesis and detection of signals that induce cell-type specialization by lateral gene transfer from prokaryotes.</title>
        <authorList>
            <person name="Gloeckner G."/>
            <person name="Schaap P."/>
        </authorList>
    </citation>
    <scope>NUCLEOTIDE SEQUENCE [LARGE SCALE GENOMIC DNA]</scope>
    <source>
        <strain evidence="3 4">TK</strain>
    </source>
</reference>
<dbReference type="STRING" id="361077.A0A152A1A3"/>
<dbReference type="InterPro" id="IPR015421">
    <property type="entry name" value="PyrdxlP-dep_Trfase_major"/>
</dbReference>
<organism evidence="3 4">
    <name type="scientific">Tieghemostelium lacteum</name>
    <name type="common">Slime mold</name>
    <name type="synonym">Dictyostelium lacteum</name>
    <dbReference type="NCBI Taxonomy" id="361077"/>
    <lineage>
        <taxon>Eukaryota</taxon>
        <taxon>Amoebozoa</taxon>
        <taxon>Evosea</taxon>
        <taxon>Eumycetozoa</taxon>
        <taxon>Dictyostelia</taxon>
        <taxon>Dictyosteliales</taxon>
        <taxon>Raperosteliaceae</taxon>
        <taxon>Tieghemostelium</taxon>
    </lineage>
</organism>
<dbReference type="GO" id="GO:0008483">
    <property type="term" value="F:transaminase activity"/>
    <property type="evidence" value="ECO:0007669"/>
    <property type="project" value="TreeGrafter"/>
</dbReference>
<name>A0A152A1A3_TIELA</name>
<evidence type="ECO:0000313" key="4">
    <source>
        <dbReference type="Proteomes" id="UP000076078"/>
    </source>
</evidence>
<dbReference type="GO" id="GO:0030170">
    <property type="term" value="F:pyridoxal phosphate binding"/>
    <property type="evidence" value="ECO:0007669"/>
    <property type="project" value="InterPro"/>
</dbReference>
<dbReference type="GO" id="GO:0006520">
    <property type="term" value="P:amino acid metabolic process"/>
    <property type="evidence" value="ECO:0007669"/>
    <property type="project" value="TreeGrafter"/>
</dbReference>
<dbReference type="InterPro" id="IPR004839">
    <property type="entry name" value="Aminotransferase_I/II_large"/>
</dbReference>
<evidence type="ECO:0000313" key="3">
    <source>
        <dbReference type="EMBL" id="KYQ99850.1"/>
    </source>
</evidence>
<feature type="domain" description="Aminotransferase class I/classII large" evidence="2">
    <location>
        <begin position="79"/>
        <end position="425"/>
    </location>
</feature>
<dbReference type="InParanoid" id="A0A152A1A3"/>
<keyword evidence="1" id="KW-0663">Pyridoxal phosphate</keyword>
<dbReference type="InterPro" id="IPR015422">
    <property type="entry name" value="PyrdxlP-dep_Trfase_small"/>
</dbReference>
<keyword evidence="4" id="KW-1185">Reference proteome</keyword>